<protein>
    <recommendedName>
        <fullName evidence="3">NADH-quinone oxidoreductase subunit D domain-containing protein</fullName>
    </recommendedName>
</protein>
<accession>A0A382SK48</accession>
<feature type="non-terminal residue" evidence="2">
    <location>
        <position position="80"/>
    </location>
</feature>
<dbReference type="AlphaFoldDB" id="A0A382SK48"/>
<gene>
    <name evidence="2" type="ORF">METZ01_LOCUS363103</name>
</gene>
<organism evidence="2">
    <name type="scientific">marine metagenome</name>
    <dbReference type="NCBI Taxonomy" id="408172"/>
    <lineage>
        <taxon>unclassified sequences</taxon>
        <taxon>metagenomes</taxon>
        <taxon>ecological metagenomes</taxon>
    </lineage>
</organism>
<evidence type="ECO:0000256" key="1">
    <source>
        <dbReference type="SAM" id="MobiDB-lite"/>
    </source>
</evidence>
<reference evidence="2" key="1">
    <citation type="submission" date="2018-05" db="EMBL/GenBank/DDBJ databases">
        <authorList>
            <person name="Lanie J.A."/>
            <person name="Ng W.-L."/>
            <person name="Kazmierczak K.M."/>
            <person name="Andrzejewski T.M."/>
            <person name="Davidsen T.M."/>
            <person name="Wayne K.J."/>
            <person name="Tettelin H."/>
            <person name="Glass J.I."/>
            <person name="Rusch D."/>
            <person name="Podicherti R."/>
            <person name="Tsui H.-C.T."/>
            <person name="Winkler M.E."/>
        </authorList>
    </citation>
    <scope>NUCLEOTIDE SEQUENCE</scope>
</reference>
<feature type="region of interest" description="Disordered" evidence="1">
    <location>
        <begin position="46"/>
        <end position="80"/>
    </location>
</feature>
<dbReference type="EMBL" id="UINC01129690">
    <property type="protein sequence ID" value="SVD10249.1"/>
    <property type="molecule type" value="Genomic_DNA"/>
</dbReference>
<sequence>VTTPAVDEATDESAGESAAYLGSAERVLRRDDSSAVLRLSEAEAAVLAGDPDDPPTGDAGDQRMILNMGPSHPSTHGVLR</sequence>
<feature type="non-terminal residue" evidence="2">
    <location>
        <position position="1"/>
    </location>
</feature>
<name>A0A382SK48_9ZZZZ</name>
<evidence type="ECO:0008006" key="3">
    <source>
        <dbReference type="Google" id="ProtNLM"/>
    </source>
</evidence>
<proteinExistence type="predicted"/>
<evidence type="ECO:0000313" key="2">
    <source>
        <dbReference type="EMBL" id="SVD10249.1"/>
    </source>
</evidence>